<gene>
    <name evidence="6" type="ORF">X777_09210</name>
</gene>
<dbReference type="InterPro" id="IPR024661">
    <property type="entry name" value="RNA_pol_III_Rpc31"/>
</dbReference>
<comment type="subunit">
    <text evidence="4">Component of the RNA polymerase III (Pol III) complex.</text>
</comment>
<evidence type="ECO:0000256" key="3">
    <source>
        <dbReference type="ARBA" id="ARBA00023242"/>
    </source>
</evidence>
<dbReference type="PIRSF" id="PIRSF000777">
    <property type="entry name" value="RNA_polIII_C31"/>
    <property type="match status" value="1"/>
</dbReference>
<feature type="compositionally biased region" description="Acidic residues" evidence="5">
    <location>
        <begin position="155"/>
        <end position="171"/>
    </location>
</feature>
<keyword evidence="6" id="KW-0240">DNA-directed RNA polymerase</keyword>
<dbReference type="Proteomes" id="UP000053097">
    <property type="component" value="Unassembled WGS sequence"/>
</dbReference>
<dbReference type="OrthoDB" id="66964at2759"/>
<dbReference type="PANTHER" id="PTHR15367:SF2">
    <property type="entry name" value="DNA-DIRECTED RNA POLYMERASE III SUBUNIT"/>
    <property type="match status" value="1"/>
</dbReference>
<dbReference type="GO" id="GO:0006383">
    <property type="term" value="P:transcription by RNA polymerase III"/>
    <property type="evidence" value="ECO:0007669"/>
    <property type="project" value="UniProtKB-UniRule"/>
</dbReference>
<keyword evidence="3 4" id="KW-0539">Nucleus</keyword>
<evidence type="ECO:0000313" key="6">
    <source>
        <dbReference type="EMBL" id="EZA51895.1"/>
    </source>
</evidence>
<keyword evidence="7" id="KW-1185">Reference proteome</keyword>
<accession>A0A026W762</accession>
<proteinExistence type="inferred from homology"/>
<dbReference type="Pfam" id="PF11705">
    <property type="entry name" value="RNA_pol_3_Rpc31"/>
    <property type="match status" value="1"/>
</dbReference>
<dbReference type="PANTHER" id="PTHR15367">
    <property type="entry name" value="DNA-DIRECTED RNA POLYMERASE III"/>
    <property type="match status" value="1"/>
</dbReference>
<dbReference type="AlphaFoldDB" id="A0A026W762"/>
<feature type="compositionally biased region" description="Basic and acidic residues" evidence="5">
    <location>
        <begin position="132"/>
        <end position="154"/>
    </location>
</feature>
<dbReference type="EMBL" id="KK107364">
    <property type="protein sequence ID" value="EZA51895.1"/>
    <property type="molecule type" value="Genomic_DNA"/>
</dbReference>
<evidence type="ECO:0000313" key="7">
    <source>
        <dbReference type="Proteomes" id="UP000053097"/>
    </source>
</evidence>
<feature type="compositionally biased region" description="Acidic residues" evidence="5">
    <location>
        <begin position="204"/>
        <end position="215"/>
    </location>
</feature>
<dbReference type="OMA" id="KDLHAPF"/>
<evidence type="ECO:0000256" key="5">
    <source>
        <dbReference type="SAM" id="MobiDB-lite"/>
    </source>
</evidence>
<dbReference type="STRING" id="2015173.A0A026W762"/>
<feature type="region of interest" description="Disordered" evidence="5">
    <location>
        <begin position="28"/>
        <end position="47"/>
    </location>
</feature>
<sequence>MAGKMGGRGRGKPAMSFSMEQLGFSKGEALPAPVLQPSPSYPPLDHKPLPIELTTEMSYMVELKRDFAEYMRESPNNVQAVVLNEDIERFCEDYEESIAKSNRLEYDWSRMPVELKSLQKRKLQQQSKKRKQMDVNKKLMELEKKEKRQQTRLDEGEEEEDKEEEEEDAEERDTGVKEEEEADEEMDEGTDYANEYFETGESYLSEDDNDDGPTY</sequence>
<protein>
    <recommendedName>
        <fullName evidence="4">DNA-directed RNA polymerase III subunit</fullName>
    </recommendedName>
</protein>
<feature type="compositionally biased region" description="Acidic residues" evidence="5">
    <location>
        <begin position="178"/>
        <end position="190"/>
    </location>
</feature>
<dbReference type="GO" id="GO:0005666">
    <property type="term" value="C:RNA polymerase III complex"/>
    <property type="evidence" value="ECO:0007669"/>
    <property type="project" value="UniProtKB-UniRule"/>
</dbReference>
<evidence type="ECO:0000256" key="4">
    <source>
        <dbReference type="PIRNR" id="PIRNR000777"/>
    </source>
</evidence>
<keyword evidence="6" id="KW-0804">Transcription</keyword>
<reference evidence="6 7" key="1">
    <citation type="journal article" date="2014" name="Curr. Biol.">
        <title>The genome of the clonal raider ant Cerapachys biroi.</title>
        <authorList>
            <person name="Oxley P.R."/>
            <person name="Ji L."/>
            <person name="Fetter-Pruneda I."/>
            <person name="McKenzie S.K."/>
            <person name="Li C."/>
            <person name="Hu H."/>
            <person name="Zhang G."/>
            <person name="Kronauer D.J."/>
        </authorList>
    </citation>
    <scope>NUCLEOTIDE SEQUENCE [LARGE SCALE GENOMIC DNA]</scope>
</reference>
<comment type="similarity">
    <text evidence="2 4">Belongs to the eukaryotic RPC7 RNA polymerase subunit family.</text>
</comment>
<feature type="region of interest" description="Disordered" evidence="5">
    <location>
        <begin position="119"/>
        <end position="215"/>
    </location>
</feature>
<evidence type="ECO:0000256" key="1">
    <source>
        <dbReference type="ARBA" id="ARBA00004123"/>
    </source>
</evidence>
<feature type="compositionally biased region" description="Basic residues" evidence="5">
    <location>
        <begin position="119"/>
        <end position="131"/>
    </location>
</feature>
<comment type="function">
    <text evidence="4">DNA-dependent RNA polymerase catalyzes the transcription of DNA into RNA using the four ribonucleoside triphosphates as substrates. Specific peripheric component of RNA polymerase III which synthesizes small RNAs, such as 5S rRNA and tRNAs.</text>
</comment>
<organism evidence="6 7">
    <name type="scientific">Ooceraea biroi</name>
    <name type="common">Clonal raider ant</name>
    <name type="synonym">Cerapachys biroi</name>
    <dbReference type="NCBI Taxonomy" id="2015173"/>
    <lineage>
        <taxon>Eukaryota</taxon>
        <taxon>Metazoa</taxon>
        <taxon>Ecdysozoa</taxon>
        <taxon>Arthropoda</taxon>
        <taxon>Hexapoda</taxon>
        <taxon>Insecta</taxon>
        <taxon>Pterygota</taxon>
        <taxon>Neoptera</taxon>
        <taxon>Endopterygota</taxon>
        <taxon>Hymenoptera</taxon>
        <taxon>Apocrita</taxon>
        <taxon>Aculeata</taxon>
        <taxon>Formicoidea</taxon>
        <taxon>Formicidae</taxon>
        <taxon>Dorylinae</taxon>
        <taxon>Ooceraea</taxon>
    </lineage>
</organism>
<evidence type="ECO:0000256" key="2">
    <source>
        <dbReference type="ARBA" id="ARBA00008352"/>
    </source>
</evidence>
<comment type="subcellular location">
    <subcellularLocation>
        <location evidence="1 4">Nucleus</location>
    </subcellularLocation>
</comment>
<name>A0A026W762_OOCBI</name>